<feature type="region of interest" description="Disordered" evidence="1">
    <location>
        <begin position="438"/>
        <end position="459"/>
    </location>
</feature>
<feature type="compositionally biased region" description="Polar residues" evidence="1">
    <location>
        <begin position="185"/>
        <end position="195"/>
    </location>
</feature>
<evidence type="ECO:0000256" key="1">
    <source>
        <dbReference type="SAM" id="MobiDB-lite"/>
    </source>
</evidence>
<keyword evidence="3" id="KW-1185">Reference proteome</keyword>
<sequence>MEAAVTSTSNEDKDQDSSLEDLWSDFHALKKLYSLLQSTIPEGVLPISPNGEIKLDEKSRNLLKKLLDGATHQALEHQAKNNHDEGNPKNPKVVENQCPTPPLEQSLDISHAEAGMQIEQHKRPPCDSDGSRSNLLRQDQKKTRTSSTHSRPHNCHHPNGRRKEKTCRRIHLDHSMKRSRHRSSTQHLGQLTDQSGPKGEETFCSTVSCRFDDDSTAVNSYAKNPELMMMIPVTTKEPLQSSKRLAPVDRTGEISRSATLDRTTHMLLANRETEELEQVQRRQQPRHRSKEDKQTSAIKRQSRNHQKQSTLPSSSYTKKDTMTKKNCEAELGHSHRRLQKIYRRPTMSSHNSSTSSAESCRLSSRIQSPDRRVTSNRTAEGSSRRRRPSKDRSTLTNKKPLHRSVGHHFRPKVPKEEKKQEGQLKRLKNKLAIIFHHHHHHHHHHLHSSGKAGENVSGHGQEDKVVVHRDHSRRSFWEYLRNIKRRRSQTDDKTRTTARYQVQHGQLHALLESIIQHVFRRRKQKVALTPNGRFRQENRVRAKKVRWWQRLRRRVRLGTRKCKKSCPVLTANKQLR</sequence>
<feature type="region of interest" description="Disordered" evidence="1">
    <location>
        <begin position="238"/>
        <end position="424"/>
    </location>
</feature>
<name>A0AAQ3KTG4_9LILI</name>
<evidence type="ECO:0000313" key="2">
    <source>
        <dbReference type="EMBL" id="WOL14135.1"/>
    </source>
</evidence>
<evidence type="ECO:0008006" key="4">
    <source>
        <dbReference type="Google" id="ProtNLM"/>
    </source>
</evidence>
<feature type="compositionally biased region" description="Basic and acidic residues" evidence="1">
    <location>
        <begin position="120"/>
        <end position="130"/>
    </location>
</feature>
<accession>A0AAQ3KTG4</accession>
<dbReference type="Proteomes" id="UP001327560">
    <property type="component" value="Chromosome 7"/>
</dbReference>
<feature type="compositionally biased region" description="Basic and acidic residues" evidence="1">
    <location>
        <begin position="413"/>
        <end position="424"/>
    </location>
</feature>
<gene>
    <name evidence="2" type="ORF">Cni_G22915</name>
</gene>
<dbReference type="EMBL" id="CP136896">
    <property type="protein sequence ID" value="WOL14135.1"/>
    <property type="molecule type" value="Genomic_DNA"/>
</dbReference>
<protein>
    <recommendedName>
        <fullName evidence="4">Protein KOKOPELLI</fullName>
    </recommendedName>
</protein>
<dbReference type="AlphaFoldDB" id="A0AAQ3KTG4"/>
<feature type="compositionally biased region" description="Basic residues" evidence="1">
    <location>
        <begin position="334"/>
        <end position="343"/>
    </location>
</feature>
<feature type="compositionally biased region" description="Basic residues" evidence="1">
    <location>
        <begin position="150"/>
        <end position="169"/>
    </location>
</feature>
<feature type="region of interest" description="Disordered" evidence="1">
    <location>
        <begin position="120"/>
        <end position="200"/>
    </location>
</feature>
<feature type="compositionally biased region" description="Basic and acidic residues" evidence="1">
    <location>
        <begin position="78"/>
        <end position="87"/>
    </location>
</feature>
<feature type="compositionally biased region" description="Low complexity" evidence="1">
    <location>
        <begin position="348"/>
        <end position="359"/>
    </location>
</feature>
<organism evidence="2 3">
    <name type="scientific">Canna indica</name>
    <name type="common">Indian-shot</name>
    <dbReference type="NCBI Taxonomy" id="4628"/>
    <lineage>
        <taxon>Eukaryota</taxon>
        <taxon>Viridiplantae</taxon>
        <taxon>Streptophyta</taxon>
        <taxon>Embryophyta</taxon>
        <taxon>Tracheophyta</taxon>
        <taxon>Spermatophyta</taxon>
        <taxon>Magnoliopsida</taxon>
        <taxon>Liliopsida</taxon>
        <taxon>Zingiberales</taxon>
        <taxon>Cannaceae</taxon>
        <taxon>Canna</taxon>
    </lineage>
</organism>
<feature type="region of interest" description="Disordered" evidence="1">
    <location>
        <begin position="78"/>
        <end position="105"/>
    </location>
</feature>
<feature type="compositionally biased region" description="Basic residues" evidence="1">
    <location>
        <begin position="438"/>
        <end position="448"/>
    </location>
</feature>
<feature type="compositionally biased region" description="Polar residues" evidence="1">
    <location>
        <begin position="307"/>
        <end position="316"/>
    </location>
</feature>
<proteinExistence type="predicted"/>
<evidence type="ECO:0000313" key="3">
    <source>
        <dbReference type="Proteomes" id="UP001327560"/>
    </source>
</evidence>
<feature type="compositionally biased region" description="Basic residues" evidence="1">
    <location>
        <begin position="399"/>
        <end position="412"/>
    </location>
</feature>
<feature type="compositionally biased region" description="Basic and acidic residues" evidence="1">
    <location>
        <begin position="317"/>
        <end position="333"/>
    </location>
</feature>
<reference evidence="2 3" key="1">
    <citation type="submission" date="2023-10" db="EMBL/GenBank/DDBJ databases">
        <title>Chromosome-scale genome assembly provides insights into flower coloration mechanisms of Canna indica.</title>
        <authorList>
            <person name="Li C."/>
        </authorList>
    </citation>
    <scope>NUCLEOTIDE SEQUENCE [LARGE SCALE GENOMIC DNA]</scope>
    <source>
        <tissue evidence="2">Flower</tissue>
    </source>
</reference>